<organism evidence="1 2">
    <name type="scientific">Frigoriglobus tundricola</name>
    <dbReference type="NCBI Taxonomy" id="2774151"/>
    <lineage>
        <taxon>Bacteria</taxon>
        <taxon>Pseudomonadati</taxon>
        <taxon>Planctomycetota</taxon>
        <taxon>Planctomycetia</taxon>
        <taxon>Gemmatales</taxon>
        <taxon>Gemmataceae</taxon>
        <taxon>Frigoriglobus</taxon>
    </lineage>
</organism>
<evidence type="ECO:0000313" key="1">
    <source>
        <dbReference type="EMBL" id="QJW97175.1"/>
    </source>
</evidence>
<proteinExistence type="predicted"/>
<accession>A0A6M5YSZ0</accession>
<evidence type="ECO:0000313" key="2">
    <source>
        <dbReference type="Proteomes" id="UP000503447"/>
    </source>
</evidence>
<dbReference type="EMBL" id="CP053452">
    <property type="protein sequence ID" value="QJW97175.1"/>
    <property type="molecule type" value="Genomic_DNA"/>
</dbReference>
<protein>
    <submittedName>
        <fullName evidence="1">Creatinine amidohydrolase</fullName>
        <ecNumber evidence="1">3.5.2.10</ecNumber>
    </submittedName>
</protein>
<name>A0A6M5YSZ0_9BACT</name>
<dbReference type="EC" id="3.5.2.10" evidence="1"/>
<reference evidence="2" key="1">
    <citation type="submission" date="2020-05" db="EMBL/GenBank/DDBJ databases">
        <title>Frigoriglobus tundricola gen. nov., sp. nov., a psychrotolerant cellulolytic planctomycete of the family Gemmataceae with two divergent copies of 16S rRNA gene.</title>
        <authorList>
            <person name="Kulichevskaya I.S."/>
            <person name="Ivanova A.A."/>
            <person name="Naumoff D.G."/>
            <person name="Beletsky A.V."/>
            <person name="Rijpstra W.I.C."/>
            <person name="Sinninghe Damste J.S."/>
            <person name="Mardanov A.V."/>
            <person name="Ravin N.V."/>
            <person name="Dedysh S.N."/>
        </authorList>
    </citation>
    <scope>NUCLEOTIDE SEQUENCE [LARGE SCALE GENOMIC DNA]</scope>
    <source>
        <strain evidence="2">PL17</strain>
    </source>
</reference>
<dbReference type="GO" id="GO:0047789">
    <property type="term" value="F:creatininase activity"/>
    <property type="evidence" value="ECO:0007669"/>
    <property type="project" value="UniProtKB-EC"/>
</dbReference>
<dbReference type="Proteomes" id="UP000503447">
    <property type="component" value="Chromosome"/>
</dbReference>
<keyword evidence="1" id="KW-0378">Hydrolase</keyword>
<gene>
    <name evidence="1" type="ORF">FTUN_4740</name>
</gene>
<sequence length="145" mass="15699">MIRFATRTGRGFWLGQSHINLRSPVGCACASALRNVVLIGDSGGNQKGMKAVAADLSKKWASSETRVHFIPEYYGHESADKWLAGRASRTSTRGARNSIAVSATQAPEERPAAWGKKIIGFRPEATAKATRKAAEQFRPVAERDG</sequence>
<dbReference type="KEGG" id="ftj:FTUN_4740"/>
<keyword evidence="2" id="KW-1185">Reference proteome</keyword>
<dbReference type="AlphaFoldDB" id="A0A6M5YSZ0"/>